<gene>
    <name evidence="2" type="ORF">KV113_00615</name>
</gene>
<keyword evidence="3" id="KW-1185">Reference proteome</keyword>
<feature type="domain" description="VOC" evidence="1">
    <location>
        <begin position="11"/>
        <end position="100"/>
    </location>
</feature>
<reference evidence="2 3" key="1">
    <citation type="submission" date="2023-12" db="EMBL/GenBank/DDBJ databases">
        <title>Description of new species of Mycobacterium terrae complex isolated from sewage at the Sao Paulo Zoological Park Foundation in Brazil.</title>
        <authorList>
            <person name="Romagnoli C.L."/>
            <person name="Conceicao E.C."/>
            <person name="Machado E."/>
            <person name="Barreto L.B.P.F."/>
            <person name="Sharma A."/>
            <person name="Silva N.M."/>
            <person name="Marques L.E."/>
            <person name="Juliana M.A."/>
            <person name="Lourenco M.C.S."/>
            <person name="Digiampietri L.A."/>
            <person name="Suffys P.N."/>
            <person name="Viana-Niero C."/>
        </authorList>
    </citation>
    <scope>NUCLEOTIDE SEQUENCE [LARGE SCALE GENOMIC DNA]</scope>
    <source>
        <strain evidence="2 3">MYC340</strain>
    </source>
</reference>
<comment type="caution">
    <text evidence="2">The sequence shown here is derived from an EMBL/GenBank/DDBJ whole genome shotgun (WGS) entry which is preliminary data.</text>
</comment>
<dbReference type="InterPro" id="IPR029068">
    <property type="entry name" value="Glyas_Bleomycin-R_OHBP_Dase"/>
</dbReference>
<protein>
    <submittedName>
        <fullName evidence="2">VOC family protein</fullName>
    </submittedName>
</protein>
<evidence type="ECO:0000259" key="1">
    <source>
        <dbReference type="PROSITE" id="PS51819"/>
    </source>
</evidence>
<dbReference type="PROSITE" id="PS51819">
    <property type="entry name" value="VOC"/>
    <property type="match status" value="1"/>
</dbReference>
<dbReference type="InterPro" id="IPR037523">
    <property type="entry name" value="VOC_core"/>
</dbReference>
<name>A0ABU5XQN8_9MYCO</name>
<dbReference type="Pfam" id="PF00903">
    <property type="entry name" value="Glyoxalase"/>
    <property type="match status" value="1"/>
</dbReference>
<dbReference type="RefSeq" id="WP_329779849.1">
    <property type="nucleotide sequence ID" value="NZ_JAYJJU010000001.1"/>
</dbReference>
<evidence type="ECO:0000313" key="2">
    <source>
        <dbReference type="EMBL" id="MEB3030042.1"/>
    </source>
</evidence>
<dbReference type="InterPro" id="IPR004360">
    <property type="entry name" value="Glyas_Fos-R_dOase_dom"/>
</dbReference>
<proteinExistence type="predicted"/>
<dbReference type="EMBL" id="JAYJJU010000001">
    <property type="protein sequence ID" value="MEB3030042.1"/>
    <property type="molecule type" value="Genomic_DNA"/>
</dbReference>
<evidence type="ECO:0000313" key="3">
    <source>
        <dbReference type="Proteomes" id="UP001298593"/>
    </source>
</evidence>
<organism evidence="2 3">
    <name type="scientific">[Mycobacterium] nativiensis</name>
    <dbReference type="NCBI Taxonomy" id="2855503"/>
    <lineage>
        <taxon>Bacteria</taxon>
        <taxon>Bacillati</taxon>
        <taxon>Actinomycetota</taxon>
        <taxon>Actinomycetes</taxon>
        <taxon>Mycobacteriales</taxon>
        <taxon>Mycobacteriaceae</taxon>
        <taxon>Mycolicibacter</taxon>
    </lineage>
</organism>
<accession>A0ABU5XQN8</accession>
<dbReference type="Proteomes" id="UP001298593">
    <property type="component" value="Unassembled WGS sequence"/>
</dbReference>
<sequence>MGPSTEPSNGGVHHLSLTVTDLEASVAWYQRVFRADRVPVTFPHHRREDTGYGVLLVDPRSGVTIGLHTNAGNQGEPFDEARTGLDHVSFSTATRDDLEA</sequence>
<dbReference type="Gene3D" id="3.10.180.10">
    <property type="entry name" value="2,3-Dihydroxybiphenyl 1,2-Dioxygenase, domain 1"/>
    <property type="match status" value="1"/>
</dbReference>
<dbReference type="SUPFAM" id="SSF54593">
    <property type="entry name" value="Glyoxalase/Bleomycin resistance protein/Dihydroxybiphenyl dioxygenase"/>
    <property type="match status" value="1"/>
</dbReference>